<keyword evidence="8" id="KW-0067">ATP-binding</keyword>
<dbReference type="EC" id="2.7.1.40" evidence="3"/>
<comment type="caution">
    <text evidence="13">The sequence shown here is derived from an EMBL/GenBank/DDBJ whole genome shotgun (WGS) entry which is preliminary data.</text>
</comment>
<dbReference type="GO" id="GO:0016301">
    <property type="term" value="F:kinase activity"/>
    <property type="evidence" value="ECO:0007669"/>
    <property type="project" value="UniProtKB-KW"/>
</dbReference>
<keyword evidence="10" id="KW-0324">Glycolysis</keyword>
<dbReference type="Gene3D" id="3.20.20.60">
    <property type="entry name" value="Phosphoenolpyruvate-binding domains"/>
    <property type="match status" value="1"/>
</dbReference>
<evidence type="ECO:0000256" key="9">
    <source>
        <dbReference type="ARBA" id="ARBA00022842"/>
    </source>
</evidence>
<dbReference type="EMBL" id="AZMM01000260">
    <property type="protein sequence ID" value="ETJ45750.1"/>
    <property type="molecule type" value="Genomic_DNA"/>
</dbReference>
<dbReference type="InterPro" id="IPR015793">
    <property type="entry name" value="Pyrv_Knase_brl"/>
</dbReference>
<feature type="domain" description="Pyruvate kinase barrel" evidence="12">
    <location>
        <begin position="1"/>
        <end position="86"/>
    </location>
</feature>
<evidence type="ECO:0000256" key="5">
    <source>
        <dbReference type="ARBA" id="ARBA00022723"/>
    </source>
</evidence>
<keyword evidence="7 13" id="KW-0418">Kinase</keyword>
<dbReference type="SUPFAM" id="SSF51621">
    <property type="entry name" value="Phosphoenolpyruvate/pyruvate domain"/>
    <property type="match status" value="1"/>
</dbReference>
<protein>
    <recommendedName>
        <fullName evidence="3">pyruvate kinase</fullName>
        <ecNumber evidence="3">2.7.1.40</ecNumber>
    </recommendedName>
</protein>
<gene>
    <name evidence="13" type="ORF">Q604_UNBC00260G0001</name>
</gene>
<organism evidence="13">
    <name type="scientific">human gut metagenome</name>
    <dbReference type="NCBI Taxonomy" id="408170"/>
    <lineage>
        <taxon>unclassified sequences</taxon>
        <taxon>metagenomes</taxon>
        <taxon>organismal metagenomes</taxon>
    </lineage>
</organism>
<keyword evidence="4" id="KW-0808">Transferase</keyword>
<comment type="pathway">
    <text evidence="1">Carbohydrate degradation; glycolysis; pyruvate from D-glyceraldehyde 3-phosphate: step 5/5.</text>
</comment>
<evidence type="ECO:0000256" key="10">
    <source>
        <dbReference type="ARBA" id="ARBA00023152"/>
    </source>
</evidence>
<dbReference type="GO" id="GO:0004743">
    <property type="term" value="F:pyruvate kinase activity"/>
    <property type="evidence" value="ECO:0007669"/>
    <property type="project" value="UniProtKB-EC"/>
</dbReference>
<keyword evidence="5" id="KW-0479">Metal-binding</keyword>
<keyword evidence="6" id="KW-0547">Nucleotide-binding</keyword>
<evidence type="ECO:0000259" key="12">
    <source>
        <dbReference type="Pfam" id="PF00224"/>
    </source>
</evidence>
<dbReference type="AlphaFoldDB" id="W1YVI8"/>
<name>W1YVI8_9ZZZZ</name>
<evidence type="ECO:0000256" key="7">
    <source>
        <dbReference type="ARBA" id="ARBA00022777"/>
    </source>
</evidence>
<evidence type="ECO:0000256" key="2">
    <source>
        <dbReference type="ARBA" id="ARBA00008663"/>
    </source>
</evidence>
<dbReference type="InterPro" id="IPR001697">
    <property type="entry name" value="Pyr_Knase"/>
</dbReference>
<reference evidence="13" key="1">
    <citation type="submission" date="2013-12" db="EMBL/GenBank/DDBJ databases">
        <title>A Varibaculum cambriense genome reconstructed from a premature infant gut community with otherwise low bacterial novelty that shifts toward anaerobic metabolism during the third week of life.</title>
        <authorList>
            <person name="Brown C.T."/>
            <person name="Sharon I."/>
            <person name="Thomas B.C."/>
            <person name="Castelle C.J."/>
            <person name="Morowitz M.J."/>
            <person name="Banfield J.F."/>
        </authorList>
    </citation>
    <scope>NUCLEOTIDE SEQUENCE</scope>
</reference>
<dbReference type="InterPro" id="IPR011037">
    <property type="entry name" value="Pyrv_Knase-like_insert_dom_sf"/>
</dbReference>
<evidence type="ECO:0000256" key="1">
    <source>
        <dbReference type="ARBA" id="ARBA00004997"/>
    </source>
</evidence>
<evidence type="ECO:0000256" key="3">
    <source>
        <dbReference type="ARBA" id="ARBA00012142"/>
    </source>
</evidence>
<dbReference type="PANTHER" id="PTHR11817">
    <property type="entry name" value="PYRUVATE KINASE"/>
    <property type="match status" value="1"/>
</dbReference>
<proteinExistence type="inferred from homology"/>
<evidence type="ECO:0000256" key="8">
    <source>
        <dbReference type="ARBA" id="ARBA00022840"/>
    </source>
</evidence>
<dbReference type="UniPathway" id="UPA00109">
    <property type="reaction ID" value="UER00188"/>
</dbReference>
<dbReference type="GO" id="GO:0000287">
    <property type="term" value="F:magnesium ion binding"/>
    <property type="evidence" value="ECO:0007669"/>
    <property type="project" value="InterPro"/>
</dbReference>
<keyword evidence="11 13" id="KW-0670">Pyruvate</keyword>
<keyword evidence="9" id="KW-0460">Magnesium</keyword>
<dbReference type="InterPro" id="IPR040442">
    <property type="entry name" value="Pyrv_kinase-like_dom_sf"/>
</dbReference>
<dbReference type="GO" id="GO:0030955">
    <property type="term" value="F:potassium ion binding"/>
    <property type="evidence" value="ECO:0007669"/>
    <property type="project" value="InterPro"/>
</dbReference>
<dbReference type="Gene3D" id="2.40.33.10">
    <property type="entry name" value="PK beta-barrel domain-like"/>
    <property type="match status" value="1"/>
</dbReference>
<dbReference type="GO" id="GO:0005524">
    <property type="term" value="F:ATP binding"/>
    <property type="evidence" value="ECO:0007669"/>
    <property type="project" value="UniProtKB-KW"/>
</dbReference>
<dbReference type="InterPro" id="IPR015813">
    <property type="entry name" value="Pyrv/PenolPyrv_kinase-like_dom"/>
</dbReference>
<evidence type="ECO:0000313" key="13">
    <source>
        <dbReference type="EMBL" id="ETJ45750.1"/>
    </source>
</evidence>
<dbReference type="SUPFAM" id="SSF50800">
    <property type="entry name" value="PK beta-barrel domain-like"/>
    <property type="match status" value="1"/>
</dbReference>
<feature type="non-terminal residue" evidence="13">
    <location>
        <position position="87"/>
    </location>
</feature>
<dbReference type="InterPro" id="IPR015806">
    <property type="entry name" value="Pyrv_Knase_insert_dom_sf"/>
</dbReference>
<feature type="non-terminal residue" evidence="13">
    <location>
        <position position="1"/>
    </location>
</feature>
<evidence type="ECO:0000256" key="6">
    <source>
        <dbReference type="ARBA" id="ARBA00022741"/>
    </source>
</evidence>
<evidence type="ECO:0000256" key="4">
    <source>
        <dbReference type="ARBA" id="ARBA00022679"/>
    </source>
</evidence>
<sequence>GMNVARFNFSHGSHEEQAERMQMVRDAAMIVNKPIALMLDTKGPEVRLGLFKEGKVFLEAGQQFTLTTDDVEGTKELSSVNYKGLTG</sequence>
<dbReference type="Pfam" id="PF00224">
    <property type="entry name" value="PK"/>
    <property type="match status" value="1"/>
</dbReference>
<accession>W1YVI8</accession>
<evidence type="ECO:0000256" key="11">
    <source>
        <dbReference type="ARBA" id="ARBA00023317"/>
    </source>
</evidence>
<comment type="similarity">
    <text evidence="2">Belongs to the pyruvate kinase family.</text>
</comment>